<keyword evidence="7" id="KW-0732">Signal</keyword>
<comment type="cofactor">
    <cofactor evidence="1">
        <name>Zn(2+)</name>
        <dbReference type="ChEBI" id="CHEBI:29105"/>
    </cofactor>
</comment>
<evidence type="ECO:0000256" key="7">
    <source>
        <dbReference type="SAM" id="SignalP"/>
    </source>
</evidence>
<dbReference type="RefSeq" id="WP_171219166.1">
    <property type="nucleotide sequence ID" value="NZ_JABEPP010000004.1"/>
</dbReference>
<sequence length="276" mass="28997">MFFLAAATALAGLLTLSPRSLTAPLPDQVELAELTWVEVRTMVEHGYTTAIVPSGGIEQNGPHLVLGKHDRIVAYTAKRIAAALGRTLVTPVVSFVPQGAYNPPAGHLRFPGTLGVPEEVFAGTLEGIARSLKAAGFRTICFIADHGGSLPAQNAVAERLGREWAREGVRVVSVQGYAADEAQLAWLRSQGETPASIGRHGGIQDTAELLAAYPAGVKLERRGGRSAWSEPTGADGDPARASPERGRKLLEMKIEAAVAAIRAARGDLALRGSASD</sequence>
<dbReference type="EMBL" id="JABEPP010000004">
    <property type="protein sequence ID" value="NNM73668.1"/>
    <property type="molecule type" value="Genomic_DNA"/>
</dbReference>
<name>A0A849I8E7_9HYPH</name>
<dbReference type="Pfam" id="PF02633">
    <property type="entry name" value="Creatininase"/>
    <property type="match status" value="1"/>
</dbReference>
<keyword evidence="2" id="KW-0479">Metal-binding</keyword>
<accession>A0A849I8E7</accession>
<dbReference type="InterPro" id="IPR003785">
    <property type="entry name" value="Creatininase/forma_Hydrolase"/>
</dbReference>
<gene>
    <name evidence="8" type="ORF">HJG44_14865</name>
</gene>
<comment type="similarity">
    <text evidence="5">Belongs to the creatininase superfamily.</text>
</comment>
<proteinExistence type="inferred from homology"/>
<dbReference type="GO" id="GO:0046872">
    <property type="term" value="F:metal ion binding"/>
    <property type="evidence" value="ECO:0007669"/>
    <property type="project" value="UniProtKB-KW"/>
</dbReference>
<feature type="region of interest" description="Disordered" evidence="6">
    <location>
        <begin position="223"/>
        <end position="246"/>
    </location>
</feature>
<evidence type="ECO:0000313" key="8">
    <source>
        <dbReference type="EMBL" id="NNM73668.1"/>
    </source>
</evidence>
<dbReference type="Proteomes" id="UP000564885">
    <property type="component" value="Unassembled WGS sequence"/>
</dbReference>
<dbReference type="PANTHER" id="PTHR35005">
    <property type="entry name" value="3-DEHYDRO-SCYLLO-INOSOSE HYDROLASE"/>
    <property type="match status" value="1"/>
</dbReference>
<organism evidence="8 9">
    <name type="scientific">Enterovirga aerilata</name>
    <dbReference type="NCBI Taxonomy" id="2730920"/>
    <lineage>
        <taxon>Bacteria</taxon>
        <taxon>Pseudomonadati</taxon>
        <taxon>Pseudomonadota</taxon>
        <taxon>Alphaproteobacteria</taxon>
        <taxon>Hyphomicrobiales</taxon>
        <taxon>Methylobacteriaceae</taxon>
        <taxon>Enterovirga</taxon>
    </lineage>
</organism>
<evidence type="ECO:0000256" key="3">
    <source>
        <dbReference type="ARBA" id="ARBA00022801"/>
    </source>
</evidence>
<dbReference type="SUPFAM" id="SSF102215">
    <property type="entry name" value="Creatininase"/>
    <property type="match status" value="1"/>
</dbReference>
<dbReference type="Gene3D" id="3.40.50.10310">
    <property type="entry name" value="Creatininase"/>
    <property type="match status" value="1"/>
</dbReference>
<evidence type="ECO:0000256" key="1">
    <source>
        <dbReference type="ARBA" id="ARBA00001947"/>
    </source>
</evidence>
<evidence type="ECO:0000256" key="2">
    <source>
        <dbReference type="ARBA" id="ARBA00022723"/>
    </source>
</evidence>
<evidence type="ECO:0000256" key="4">
    <source>
        <dbReference type="ARBA" id="ARBA00022833"/>
    </source>
</evidence>
<keyword evidence="4" id="KW-0862">Zinc</keyword>
<evidence type="ECO:0000256" key="5">
    <source>
        <dbReference type="ARBA" id="ARBA00024029"/>
    </source>
</evidence>
<evidence type="ECO:0000313" key="9">
    <source>
        <dbReference type="Proteomes" id="UP000564885"/>
    </source>
</evidence>
<protein>
    <submittedName>
        <fullName evidence="8">Creatininase family protein</fullName>
    </submittedName>
</protein>
<reference evidence="8 9" key="1">
    <citation type="submission" date="2020-04" db="EMBL/GenBank/DDBJ databases">
        <title>Enterovirga sp. isolate from soil.</title>
        <authorList>
            <person name="Chea S."/>
            <person name="Kim D.-U."/>
        </authorList>
    </citation>
    <scope>NUCLEOTIDE SEQUENCE [LARGE SCALE GENOMIC DNA]</scope>
    <source>
        <strain evidence="8 9">DB1703</strain>
    </source>
</reference>
<comment type="caution">
    <text evidence="8">The sequence shown here is derived from an EMBL/GenBank/DDBJ whole genome shotgun (WGS) entry which is preliminary data.</text>
</comment>
<keyword evidence="3" id="KW-0378">Hydrolase</keyword>
<feature type="signal peptide" evidence="7">
    <location>
        <begin position="1"/>
        <end position="22"/>
    </location>
</feature>
<evidence type="ECO:0000256" key="6">
    <source>
        <dbReference type="SAM" id="MobiDB-lite"/>
    </source>
</evidence>
<feature type="chain" id="PRO_5032612427" evidence="7">
    <location>
        <begin position="23"/>
        <end position="276"/>
    </location>
</feature>
<keyword evidence="9" id="KW-1185">Reference proteome</keyword>
<dbReference type="GO" id="GO:0016811">
    <property type="term" value="F:hydrolase activity, acting on carbon-nitrogen (but not peptide) bonds, in linear amides"/>
    <property type="evidence" value="ECO:0007669"/>
    <property type="project" value="TreeGrafter"/>
</dbReference>
<dbReference type="PANTHER" id="PTHR35005:SF1">
    <property type="entry name" value="2-AMINO-5-FORMYLAMINO-6-RIBOSYLAMINOPYRIMIDIN-4(3H)-ONE 5'-MONOPHOSPHATE DEFORMYLASE"/>
    <property type="match status" value="1"/>
</dbReference>
<dbReference type="GO" id="GO:0009231">
    <property type="term" value="P:riboflavin biosynthetic process"/>
    <property type="evidence" value="ECO:0007669"/>
    <property type="project" value="TreeGrafter"/>
</dbReference>
<dbReference type="AlphaFoldDB" id="A0A849I8E7"/>
<dbReference type="InterPro" id="IPR024087">
    <property type="entry name" value="Creatininase-like_sf"/>
</dbReference>